<keyword evidence="6" id="KW-0677">Repeat</keyword>
<dbReference type="PANTHER" id="PTHR19441:SF34">
    <property type="entry name" value="WAP FOUR-DISULFIDE CORE DOMAIN PROTEIN 2"/>
    <property type="match status" value="1"/>
</dbReference>
<dbReference type="GO" id="GO:0005615">
    <property type="term" value="C:extracellular space"/>
    <property type="evidence" value="ECO:0007669"/>
    <property type="project" value="TreeGrafter"/>
</dbReference>
<dbReference type="PRINTS" id="PR00003">
    <property type="entry name" value="4DISULPHCORE"/>
</dbReference>
<proteinExistence type="inferred from homology"/>
<evidence type="ECO:0000256" key="8">
    <source>
        <dbReference type="ARBA" id="ARBA00023157"/>
    </source>
</evidence>
<feature type="chain" id="PRO_5010612477" evidence="10">
    <location>
        <begin position="24"/>
        <end position="135"/>
    </location>
</feature>
<dbReference type="PROSITE" id="PS51390">
    <property type="entry name" value="WAP"/>
    <property type="match status" value="2"/>
</dbReference>
<dbReference type="GO" id="GO:0019731">
    <property type="term" value="P:antibacterial humoral response"/>
    <property type="evidence" value="ECO:0007669"/>
    <property type="project" value="TreeGrafter"/>
</dbReference>
<feature type="domain" description="WAP" evidence="11">
    <location>
        <begin position="83"/>
        <end position="133"/>
    </location>
</feature>
<dbReference type="AlphaFoldDB" id="A0A0B8RV77"/>
<reference evidence="13" key="2">
    <citation type="journal article" date="2015" name="G3 (Bethesda)">
        <title>Post-transcriptional mechanisms contribute little to phenotypic variation in snake venoms.</title>
        <authorList>
            <person name="Rokyta D.R."/>
            <person name="Margres M.J."/>
            <person name="Calvin K."/>
        </authorList>
    </citation>
    <scope>NUCLEOTIDE SEQUENCE</scope>
    <source>
        <tissue evidence="13">Venom gland</tissue>
    </source>
</reference>
<reference evidence="12" key="1">
    <citation type="journal article" date="2014" name="BMC Genomics">
        <title>RNA-seq and high-definition mass spectrometry reveal the complex and divergent venoms of two rear-fanged colubrid snakes.</title>
        <authorList>
            <person name="McGivern J.J."/>
            <person name="Wray K.P."/>
            <person name="Margres M.J."/>
            <person name="Couch M.E."/>
            <person name="Mackessy S.P."/>
            <person name="Rokyta D.R."/>
        </authorList>
    </citation>
    <scope>NUCLEOTIDE SEQUENCE</scope>
    <source>
        <tissue evidence="12">Venom gland</tissue>
    </source>
</reference>
<dbReference type="SMART" id="SM00217">
    <property type="entry name" value="WAP"/>
    <property type="match status" value="2"/>
</dbReference>
<name>A0A0B8RV77_9SAUR</name>
<dbReference type="SUPFAM" id="SSF57256">
    <property type="entry name" value="Elafin-like"/>
    <property type="match status" value="2"/>
</dbReference>
<dbReference type="GO" id="GO:0004867">
    <property type="term" value="F:serine-type endopeptidase inhibitor activity"/>
    <property type="evidence" value="ECO:0007669"/>
    <property type="project" value="TreeGrafter"/>
</dbReference>
<dbReference type="Pfam" id="PF00095">
    <property type="entry name" value="WAP"/>
    <property type="match status" value="2"/>
</dbReference>
<accession>A0A0B8RV77</accession>
<evidence type="ECO:0000259" key="11">
    <source>
        <dbReference type="PROSITE" id="PS51390"/>
    </source>
</evidence>
<keyword evidence="5 10" id="KW-0732">Signal</keyword>
<dbReference type="MEROPS" id="I17.003"/>
<evidence type="ECO:0000256" key="9">
    <source>
        <dbReference type="ARBA" id="ARBA00035122"/>
    </source>
</evidence>
<evidence type="ECO:0000313" key="13">
    <source>
        <dbReference type="EMBL" id="JAS04553.1"/>
    </source>
</evidence>
<feature type="signal peptide" evidence="10">
    <location>
        <begin position="1"/>
        <end position="23"/>
    </location>
</feature>
<dbReference type="Gene3D" id="4.10.75.10">
    <property type="entry name" value="Elafin-like"/>
    <property type="match status" value="2"/>
</dbReference>
<evidence type="ECO:0000256" key="4">
    <source>
        <dbReference type="ARBA" id="ARBA00022529"/>
    </source>
</evidence>
<evidence type="ECO:0000256" key="5">
    <source>
        <dbReference type="ARBA" id="ARBA00022729"/>
    </source>
</evidence>
<feature type="domain" description="WAP" evidence="11">
    <location>
        <begin position="36"/>
        <end position="80"/>
    </location>
</feature>
<dbReference type="InterPro" id="IPR050514">
    <property type="entry name" value="WAP_four-disulfide_core"/>
</dbReference>
<comment type="function">
    <text evidence="1">Damages membranes of susceptible bacteria. Has no hemolytic activity. Not toxic to mice. Does not inhibit the proteinases elastase and cathepsin G.</text>
</comment>
<dbReference type="PANTHER" id="PTHR19441">
    <property type="entry name" value="WHEY ACDIC PROTEIN WAP"/>
    <property type="match status" value="1"/>
</dbReference>
<evidence type="ECO:0000256" key="1">
    <source>
        <dbReference type="ARBA" id="ARBA00002473"/>
    </source>
</evidence>
<comment type="subcellular location">
    <subcellularLocation>
        <location evidence="2">Secreted</location>
    </subcellularLocation>
</comment>
<evidence type="ECO:0000256" key="7">
    <source>
        <dbReference type="ARBA" id="ARBA00023022"/>
    </source>
</evidence>
<keyword evidence="8" id="KW-1015">Disulfide bond</keyword>
<keyword evidence="4" id="KW-0929">Antimicrobial</keyword>
<dbReference type="EMBL" id="GBSH01000108">
    <property type="protein sequence ID" value="JAG68916.1"/>
    <property type="molecule type" value="Transcribed_RNA"/>
</dbReference>
<keyword evidence="3" id="KW-0964">Secreted</keyword>
<dbReference type="GO" id="GO:0045087">
    <property type="term" value="P:innate immune response"/>
    <property type="evidence" value="ECO:0007669"/>
    <property type="project" value="TreeGrafter"/>
</dbReference>
<evidence type="ECO:0000313" key="12">
    <source>
        <dbReference type="EMBL" id="JAG68916.1"/>
    </source>
</evidence>
<evidence type="ECO:0000256" key="10">
    <source>
        <dbReference type="SAM" id="SignalP"/>
    </source>
</evidence>
<keyword evidence="7" id="KW-0044">Antibiotic</keyword>
<comment type="similarity">
    <text evidence="9">Belongs to the venom waprin family.</text>
</comment>
<dbReference type="FunFam" id="4.10.75.10:FF:000001">
    <property type="entry name" value="Anosmin 1"/>
    <property type="match status" value="2"/>
</dbReference>
<dbReference type="InterPro" id="IPR036645">
    <property type="entry name" value="Elafin-like_sf"/>
</dbReference>
<evidence type="ECO:0000256" key="2">
    <source>
        <dbReference type="ARBA" id="ARBA00004613"/>
    </source>
</evidence>
<dbReference type="EMBL" id="GDBA01000108">
    <property type="protein sequence ID" value="JAS04553.1"/>
    <property type="molecule type" value="Transcribed_RNA"/>
</dbReference>
<sequence>MTLRRGSCPLLLFSLVGLLTTCAQEPVTAGQNTTAVAEKAGTCPQAELEMPNGNCTEECQSDARCEGNKKCCRTGCGTSCQIPDEKAGSCPDMNQPIPPLGLCRTTCKTDSNCPEDKKCCQNGCGFMTCSRPLSP</sequence>
<evidence type="ECO:0000256" key="6">
    <source>
        <dbReference type="ARBA" id="ARBA00022737"/>
    </source>
</evidence>
<dbReference type="InterPro" id="IPR008197">
    <property type="entry name" value="WAP_dom"/>
</dbReference>
<evidence type="ECO:0000256" key="3">
    <source>
        <dbReference type="ARBA" id="ARBA00022525"/>
    </source>
</evidence>
<protein>
    <submittedName>
        <fullName evidence="12">Waprin 2</fullName>
    </submittedName>
</protein>
<organism evidence="12">
    <name type="scientific">Philothamnus irregularis</name>
    <name type="common">brown tree snake</name>
    <dbReference type="NCBI Taxonomy" id="1899461"/>
    <lineage>
        <taxon>Eukaryota</taxon>
        <taxon>Metazoa</taxon>
        <taxon>Chordata</taxon>
        <taxon>Craniata</taxon>
        <taxon>Vertebrata</taxon>
        <taxon>Euteleostomi</taxon>
        <taxon>Lepidosauria</taxon>
        <taxon>Squamata</taxon>
        <taxon>Bifurcata</taxon>
        <taxon>Unidentata</taxon>
        <taxon>Episquamata</taxon>
        <taxon>Toxicofera</taxon>
        <taxon>Serpentes</taxon>
        <taxon>Colubroidea</taxon>
        <taxon>Colubridae</taxon>
        <taxon>Colubrinae</taxon>
        <taxon>Philothamnus</taxon>
    </lineage>
</organism>